<dbReference type="EMBL" id="RKQZ01000001">
    <property type="protein sequence ID" value="RPF20770.1"/>
    <property type="molecule type" value="Genomic_DNA"/>
</dbReference>
<keyword evidence="2" id="KW-1185">Reference proteome</keyword>
<evidence type="ECO:0000313" key="2">
    <source>
        <dbReference type="Proteomes" id="UP000280501"/>
    </source>
</evidence>
<accession>A0A3N4YQL0</accession>
<organism evidence="1 2">
    <name type="scientific">Myceligenerans xiligouense</name>
    <dbReference type="NCBI Taxonomy" id="253184"/>
    <lineage>
        <taxon>Bacteria</taxon>
        <taxon>Bacillati</taxon>
        <taxon>Actinomycetota</taxon>
        <taxon>Actinomycetes</taxon>
        <taxon>Micrococcales</taxon>
        <taxon>Promicromonosporaceae</taxon>
        <taxon>Myceligenerans</taxon>
    </lineage>
</organism>
<gene>
    <name evidence="1" type="ORF">EDD34_1375</name>
</gene>
<dbReference type="SUPFAM" id="SSF55961">
    <property type="entry name" value="Bet v1-like"/>
    <property type="match status" value="1"/>
</dbReference>
<dbReference type="RefSeq" id="WP_123813893.1">
    <property type="nucleotide sequence ID" value="NZ_RKQZ01000001.1"/>
</dbReference>
<dbReference type="OrthoDB" id="3255669at2"/>
<evidence type="ECO:0000313" key="1">
    <source>
        <dbReference type="EMBL" id="RPF20770.1"/>
    </source>
</evidence>
<comment type="caution">
    <text evidence="1">The sequence shown here is derived from an EMBL/GenBank/DDBJ whole genome shotgun (WGS) entry which is preliminary data.</text>
</comment>
<evidence type="ECO:0008006" key="3">
    <source>
        <dbReference type="Google" id="ProtNLM"/>
    </source>
</evidence>
<protein>
    <recommendedName>
        <fullName evidence="3">Polyketide cyclase/dehydrase/lipid transport protein</fullName>
    </recommendedName>
</protein>
<reference evidence="1 2" key="1">
    <citation type="submission" date="2018-11" db="EMBL/GenBank/DDBJ databases">
        <title>Sequencing the genomes of 1000 actinobacteria strains.</title>
        <authorList>
            <person name="Klenk H.-P."/>
        </authorList>
    </citation>
    <scope>NUCLEOTIDE SEQUENCE [LARGE SCALE GENOMIC DNA]</scope>
    <source>
        <strain evidence="1 2">DSM 15700</strain>
    </source>
</reference>
<dbReference type="Proteomes" id="UP000280501">
    <property type="component" value="Unassembled WGS sequence"/>
</dbReference>
<dbReference type="AlphaFoldDB" id="A0A3N4YQL0"/>
<sequence>MIRSDRRGGPARSGSPRRRSRRLLGALVGVACAGVYGGWVKPRHDRWGATDDEVVAVLPGDDHLREPATQFTRAITIDVPPCNVWPWVVQIGADRGGFYSYEWLENLFGLGIRNARDIVAEWQDLHVGDLVRASRDRGGGWYVVELRPDEAMVLRVADAAAGRPVRRDEPAGGEFLWTFALRDTQDGRTRLLLRERSVFRAWLLKSLMVPVTEISFLMSRRMLLGIKASAEGRVAVAGGR</sequence>
<proteinExistence type="predicted"/>
<name>A0A3N4YQL0_9MICO</name>